<dbReference type="Proteomes" id="UP000593571">
    <property type="component" value="Unassembled WGS sequence"/>
</dbReference>
<sequence length="162" mass="16783">MAMSDGNHDCAVLSNGGVAASAASASPVPACDGDLAAPQLTPKEAPKAKASPNGCLQANGAVKPPVPPSDSHRAPPTLAPCCRPCPYHRPLSSHHGPRERHPEAGPAAASALAACCAQPRPEYPAPLCPHHAPVYRAAFCLHRPWPGHFQHQPVPQHVASVR</sequence>
<evidence type="ECO:0000313" key="3">
    <source>
        <dbReference type="Proteomes" id="UP000593571"/>
    </source>
</evidence>
<gene>
    <name evidence="2" type="ORF">HJG63_003904</name>
</gene>
<organism evidence="2 3">
    <name type="scientific">Rousettus aegyptiacus</name>
    <name type="common">Egyptian fruit bat</name>
    <name type="synonym">Pteropus aegyptiacus</name>
    <dbReference type="NCBI Taxonomy" id="9407"/>
    <lineage>
        <taxon>Eukaryota</taxon>
        <taxon>Metazoa</taxon>
        <taxon>Chordata</taxon>
        <taxon>Craniata</taxon>
        <taxon>Vertebrata</taxon>
        <taxon>Euteleostomi</taxon>
        <taxon>Mammalia</taxon>
        <taxon>Eutheria</taxon>
        <taxon>Laurasiatheria</taxon>
        <taxon>Chiroptera</taxon>
        <taxon>Yinpterochiroptera</taxon>
        <taxon>Pteropodoidea</taxon>
        <taxon>Pteropodidae</taxon>
        <taxon>Rousettinae</taxon>
        <taxon>Rousettus</taxon>
    </lineage>
</organism>
<feature type="region of interest" description="Disordered" evidence="1">
    <location>
        <begin position="23"/>
        <end position="74"/>
    </location>
</feature>
<protein>
    <submittedName>
        <fullName evidence="2">Dispatched RND transporter family member 1</fullName>
    </submittedName>
</protein>
<name>A0A7J8BA35_ROUAE</name>
<evidence type="ECO:0000313" key="2">
    <source>
        <dbReference type="EMBL" id="KAF6395180.1"/>
    </source>
</evidence>
<proteinExistence type="predicted"/>
<comment type="caution">
    <text evidence="2">The sequence shown here is derived from an EMBL/GenBank/DDBJ whole genome shotgun (WGS) entry which is preliminary data.</text>
</comment>
<evidence type="ECO:0000256" key="1">
    <source>
        <dbReference type="SAM" id="MobiDB-lite"/>
    </source>
</evidence>
<dbReference type="EMBL" id="JACASE010000018">
    <property type="protein sequence ID" value="KAF6395180.1"/>
    <property type="molecule type" value="Genomic_DNA"/>
</dbReference>
<dbReference type="AlphaFoldDB" id="A0A7J8BA35"/>
<reference evidence="2 3" key="1">
    <citation type="journal article" date="2020" name="Nature">
        <title>Six reference-quality genomes reveal evolution of bat adaptations.</title>
        <authorList>
            <person name="Jebb D."/>
            <person name="Huang Z."/>
            <person name="Pippel M."/>
            <person name="Hughes G.M."/>
            <person name="Lavrichenko K."/>
            <person name="Devanna P."/>
            <person name="Winkler S."/>
            <person name="Jermiin L.S."/>
            <person name="Skirmuntt E.C."/>
            <person name="Katzourakis A."/>
            <person name="Burkitt-Gray L."/>
            <person name="Ray D.A."/>
            <person name="Sullivan K.A.M."/>
            <person name="Roscito J.G."/>
            <person name="Kirilenko B.M."/>
            <person name="Davalos L.M."/>
            <person name="Corthals A.P."/>
            <person name="Power M.L."/>
            <person name="Jones G."/>
            <person name="Ransome R.D."/>
            <person name="Dechmann D.K.N."/>
            <person name="Locatelli A.G."/>
            <person name="Puechmaille S.J."/>
            <person name="Fedrigo O."/>
            <person name="Jarvis E.D."/>
            <person name="Hiller M."/>
            <person name="Vernes S.C."/>
            <person name="Myers E.W."/>
            <person name="Teeling E.C."/>
        </authorList>
    </citation>
    <scope>NUCLEOTIDE SEQUENCE [LARGE SCALE GENOMIC DNA]</scope>
    <source>
        <strain evidence="2">MRouAeg1</strain>
        <tissue evidence="2">Muscle</tissue>
    </source>
</reference>
<accession>A0A7J8BA35</accession>
<keyword evidence="3" id="KW-1185">Reference proteome</keyword>